<proteinExistence type="inferred from homology"/>
<evidence type="ECO:0000256" key="1">
    <source>
        <dbReference type="ARBA" id="ARBA00004496"/>
    </source>
</evidence>
<dbReference type="InterPro" id="IPR053925">
    <property type="entry name" value="RecX_HTH_3rd"/>
</dbReference>
<dbReference type="InterPro" id="IPR003783">
    <property type="entry name" value="Regulatory_RecX"/>
</dbReference>
<feature type="domain" description="RecX third three-helical" evidence="8">
    <location>
        <begin position="245"/>
        <end position="287"/>
    </location>
</feature>
<evidence type="ECO:0000256" key="5">
    <source>
        <dbReference type="HAMAP-Rule" id="MF_01114"/>
    </source>
</evidence>
<feature type="domain" description="RecX second three-helical" evidence="7">
    <location>
        <begin position="197"/>
        <end position="237"/>
    </location>
</feature>
<dbReference type="Proteomes" id="UP000643403">
    <property type="component" value="Unassembled WGS sequence"/>
</dbReference>
<feature type="region of interest" description="Disordered" evidence="6">
    <location>
        <begin position="1"/>
        <end position="151"/>
    </location>
</feature>
<sequence length="293" mass="32221">MARPRPPRDRDSAPGEQPGAESFASSEPQGIVRLSDLFAPEDFDAPSKTASRSAKKSHARNAPADGRDRARVADDTRARQAGPTSSNWADTAGDNTAPAVQPMLDSDRPDEPTSGNFLEGGADAGPAYESLFGGEGDTRRRPKRERKPATAMQRALGLLTRREHSRKELTRKLVSRGVDAAEVEAAVDKLTGAGWQDDRRFAESLVRSRAANGYGPLHIRAELGTHDLPAEVRHSALDEFEGDWTEIARDFVERRFARIEDPRLRERKAGDYLLRRGFPSDVVRAAIRFPTAD</sequence>
<dbReference type="Pfam" id="PF21982">
    <property type="entry name" value="RecX_HTH1"/>
    <property type="match status" value="1"/>
</dbReference>
<dbReference type="InterPro" id="IPR053926">
    <property type="entry name" value="RecX_HTH_1st"/>
</dbReference>
<dbReference type="Pfam" id="PF02631">
    <property type="entry name" value="RecX_HTH2"/>
    <property type="match status" value="1"/>
</dbReference>
<comment type="subcellular location">
    <subcellularLocation>
        <location evidence="1 5">Cytoplasm</location>
    </subcellularLocation>
</comment>
<dbReference type="EMBL" id="BMXY01000001">
    <property type="protein sequence ID" value="GGZ59152.1"/>
    <property type="molecule type" value="Genomic_DNA"/>
</dbReference>
<evidence type="ECO:0000313" key="10">
    <source>
        <dbReference type="EMBL" id="GGZ59152.1"/>
    </source>
</evidence>
<dbReference type="Gene3D" id="1.10.10.10">
    <property type="entry name" value="Winged helix-like DNA-binding domain superfamily/Winged helix DNA-binding domain"/>
    <property type="match status" value="3"/>
</dbReference>
<dbReference type="InterPro" id="IPR036388">
    <property type="entry name" value="WH-like_DNA-bd_sf"/>
</dbReference>
<comment type="caution">
    <text evidence="10">The sequence shown here is derived from an EMBL/GenBank/DDBJ whole genome shotgun (WGS) entry which is preliminary data.</text>
</comment>
<organism evidence="10 11">
    <name type="scientific">Cognatilysobacter xinjiangensis</name>
    <dbReference type="NCBI Taxonomy" id="546892"/>
    <lineage>
        <taxon>Bacteria</taxon>
        <taxon>Pseudomonadati</taxon>
        <taxon>Pseudomonadota</taxon>
        <taxon>Gammaproteobacteria</taxon>
        <taxon>Lysobacterales</taxon>
        <taxon>Lysobacteraceae</taxon>
        <taxon>Cognatilysobacter</taxon>
    </lineage>
</organism>
<comment type="function">
    <text evidence="5">Modulates RecA activity.</text>
</comment>
<accession>A0ABQ3BVS8</accession>
<protein>
    <recommendedName>
        <fullName evidence="3 5">Regulatory protein RecX</fullName>
    </recommendedName>
</protein>
<dbReference type="PANTHER" id="PTHR33602:SF1">
    <property type="entry name" value="REGULATORY PROTEIN RECX FAMILY PROTEIN"/>
    <property type="match status" value="1"/>
</dbReference>
<evidence type="ECO:0000259" key="8">
    <source>
        <dbReference type="Pfam" id="PF21981"/>
    </source>
</evidence>
<gene>
    <name evidence="5" type="primary">recX</name>
    <name evidence="10" type="ORF">GCM10008101_11120</name>
</gene>
<dbReference type="Pfam" id="PF21981">
    <property type="entry name" value="RecX_HTH3"/>
    <property type="match status" value="1"/>
</dbReference>
<evidence type="ECO:0000256" key="6">
    <source>
        <dbReference type="SAM" id="MobiDB-lite"/>
    </source>
</evidence>
<feature type="domain" description="RecX first three-helical" evidence="9">
    <location>
        <begin position="151"/>
        <end position="190"/>
    </location>
</feature>
<dbReference type="InterPro" id="IPR053924">
    <property type="entry name" value="RecX_HTH_2nd"/>
</dbReference>
<feature type="compositionally biased region" description="Basic and acidic residues" evidence="6">
    <location>
        <begin position="65"/>
        <end position="78"/>
    </location>
</feature>
<evidence type="ECO:0000259" key="9">
    <source>
        <dbReference type="Pfam" id="PF21982"/>
    </source>
</evidence>
<name>A0ABQ3BVS8_9GAMM</name>
<evidence type="ECO:0000256" key="3">
    <source>
        <dbReference type="ARBA" id="ARBA00018111"/>
    </source>
</evidence>
<evidence type="ECO:0000256" key="4">
    <source>
        <dbReference type="ARBA" id="ARBA00022490"/>
    </source>
</evidence>
<feature type="compositionally biased region" description="Basic and acidic residues" evidence="6">
    <location>
        <begin position="1"/>
        <end position="13"/>
    </location>
</feature>
<keyword evidence="11" id="KW-1185">Reference proteome</keyword>
<comment type="similarity">
    <text evidence="2 5">Belongs to the RecX family.</text>
</comment>
<dbReference type="PANTHER" id="PTHR33602">
    <property type="entry name" value="REGULATORY PROTEIN RECX FAMILY PROTEIN"/>
    <property type="match status" value="1"/>
</dbReference>
<keyword evidence="4 5" id="KW-0963">Cytoplasm</keyword>
<evidence type="ECO:0000259" key="7">
    <source>
        <dbReference type="Pfam" id="PF02631"/>
    </source>
</evidence>
<dbReference type="HAMAP" id="MF_01114">
    <property type="entry name" value="RecX"/>
    <property type="match status" value="1"/>
</dbReference>
<evidence type="ECO:0000313" key="11">
    <source>
        <dbReference type="Proteomes" id="UP000643403"/>
    </source>
</evidence>
<evidence type="ECO:0000256" key="2">
    <source>
        <dbReference type="ARBA" id="ARBA00009695"/>
    </source>
</evidence>
<reference evidence="11" key="1">
    <citation type="journal article" date="2019" name="Int. J. Syst. Evol. Microbiol.">
        <title>The Global Catalogue of Microorganisms (GCM) 10K type strain sequencing project: providing services to taxonomists for standard genome sequencing and annotation.</title>
        <authorList>
            <consortium name="The Broad Institute Genomics Platform"/>
            <consortium name="The Broad Institute Genome Sequencing Center for Infectious Disease"/>
            <person name="Wu L."/>
            <person name="Ma J."/>
        </authorList>
    </citation>
    <scope>NUCLEOTIDE SEQUENCE [LARGE SCALE GENOMIC DNA]</scope>
    <source>
        <strain evidence="11">KCTC 22558</strain>
    </source>
</reference>